<dbReference type="EMBL" id="KZ613941">
    <property type="protein sequence ID" value="PMD44007.1"/>
    <property type="molecule type" value="Genomic_DNA"/>
</dbReference>
<protein>
    <submittedName>
        <fullName evidence="2">Uncharacterized protein</fullName>
    </submittedName>
</protein>
<evidence type="ECO:0000256" key="1">
    <source>
        <dbReference type="SAM" id="MobiDB-lite"/>
    </source>
</evidence>
<dbReference type="Proteomes" id="UP000235786">
    <property type="component" value="Unassembled WGS sequence"/>
</dbReference>
<dbReference type="AlphaFoldDB" id="A0A2J6RZR4"/>
<dbReference type="OrthoDB" id="3565427at2759"/>
<evidence type="ECO:0000313" key="2">
    <source>
        <dbReference type="EMBL" id="PMD44007.1"/>
    </source>
</evidence>
<keyword evidence="3" id="KW-1185">Reference proteome</keyword>
<accession>A0A2J6RZR4</accession>
<organism evidence="2 3">
    <name type="scientific">Hyaloscypha variabilis (strain UAMH 11265 / GT02V1 / F)</name>
    <name type="common">Meliniomyces variabilis</name>
    <dbReference type="NCBI Taxonomy" id="1149755"/>
    <lineage>
        <taxon>Eukaryota</taxon>
        <taxon>Fungi</taxon>
        <taxon>Dikarya</taxon>
        <taxon>Ascomycota</taxon>
        <taxon>Pezizomycotina</taxon>
        <taxon>Leotiomycetes</taxon>
        <taxon>Helotiales</taxon>
        <taxon>Hyaloscyphaceae</taxon>
        <taxon>Hyaloscypha</taxon>
        <taxon>Hyaloscypha variabilis</taxon>
    </lineage>
</organism>
<sequence length="152" mass="17288">MPNIVEGIKECSKSIQELSKVKDEVIKKNEKLPKNLVAKESFLTKKEGALCELENSRKDPLRSREEFFAKIQKLHDKVGRLEKELNARDEASSIVKLNNEATIAAPGDNKGRVGRRNAKLRLFESNYETPKEERDKLRSLDTPGDPKLESQV</sequence>
<proteinExistence type="predicted"/>
<name>A0A2J6RZR4_HYAVF</name>
<feature type="compositionally biased region" description="Basic and acidic residues" evidence="1">
    <location>
        <begin position="129"/>
        <end position="152"/>
    </location>
</feature>
<reference evidence="2 3" key="1">
    <citation type="submission" date="2016-04" db="EMBL/GenBank/DDBJ databases">
        <title>A degradative enzymes factory behind the ericoid mycorrhizal symbiosis.</title>
        <authorList>
            <consortium name="DOE Joint Genome Institute"/>
            <person name="Martino E."/>
            <person name="Morin E."/>
            <person name="Grelet G."/>
            <person name="Kuo A."/>
            <person name="Kohler A."/>
            <person name="Daghino S."/>
            <person name="Barry K."/>
            <person name="Choi C."/>
            <person name="Cichocki N."/>
            <person name="Clum A."/>
            <person name="Copeland A."/>
            <person name="Hainaut M."/>
            <person name="Haridas S."/>
            <person name="Labutti K."/>
            <person name="Lindquist E."/>
            <person name="Lipzen A."/>
            <person name="Khouja H.-R."/>
            <person name="Murat C."/>
            <person name="Ohm R."/>
            <person name="Olson A."/>
            <person name="Spatafora J."/>
            <person name="Veneault-Fourrey C."/>
            <person name="Henrissat B."/>
            <person name="Grigoriev I."/>
            <person name="Martin F."/>
            <person name="Perotto S."/>
        </authorList>
    </citation>
    <scope>NUCLEOTIDE SEQUENCE [LARGE SCALE GENOMIC DNA]</scope>
    <source>
        <strain evidence="2 3">F</strain>
    </source>
</reference>
<gene>
    <name evidence="2" type="ORF">L207DRAFT_578969</name>
</gene>
<feature type="region of interest" description="Disordered" evidence="1">
    <location>
        <begin position="104"/>
        <end position="152"/>
    </location>
</feature>
<evidence type="ECO:0000313" key="3">
    <source>
        <dbReference type="Proteomes" id="UP000235786"/>
    </source>
</evidence>